<evidence type="ECO:0000313" key="4">
    <source>
        <dbReference type="Proteomes" id="UP000284842"/>
    </source>
</evidence>
<dbReference type="AlphaFoldDB" id="A0A409YGE5"/>
<comment type="caution">
    <text evidence="3">The sequence shown here is derived from an EMBL/GenBank/DDBJ whole genome shotgun (WGS) entry which is preliminary data.</text>
</comment>
<feature type="region of interest" description="Disordered" evidence="1">
    <location>
        <begin position="36"/>
        <end position="61"/>
    </location>
</feature>
<accession>A0A409YGE5</accession>
<protein>
    <recommendedName>
        <fullName evidence="2">DUF4246 domain-containing protein</fullName>
    </recommendedName>
</protein>
<feature type="region of interest" description="Disordered" evidence="1">
    <location>
        <begin position="150"/>
        <end position="170"/>
    </location>
</feature>
<name>A0A409YGE5_9AGAR</name>
<keyword evidence="4" id="KW-1185">Reference proteome</keyword>
<dbReference type="STRING" id="181874.A0A409YGE5"/>
<organism evidence="3 4">
    <name type="scientific">Panaeolus cyanescens</name>
    <dbReference type="NCBI Taxonomy" id="181874"/>
    <lineage>
        <taxon>Eukaryota</taxon>
        <taxon>Fungi</taxon>
        <taxon>Dikarya</taxon>
        <taxon>Basidiomycota</taxon>
        <taxon>Agaricomycotina</taxon>
        <taxon>Agaricomycetes</taxon>
        <taxon>Agaricomycetidae</taxon>
        <taxon>Agaricales</taxon>
        <taxon>Agaricineae</taxon>
        <taxon>Galeropsidaceae</taxon>
        <taxon>Panaeolus</taxon>
    </lineage>
</organism>
<dbReference type="Proteomes" id="UP000284842">
    <property type="component" value="Unassembled WGS sequence"/>
</dbReference>
<dbReference type="PANTHER" id="PTHR33119:SF1">
    <property type="entry name" value="FE2OG DIOXYGENASE DOMAIN-CONTAINING PROTEIN"/>
    <property type="match status" value="1"/>
</dbReference>
<evidence type="ECO:0000259" key="2">
    <source>
        <dbReference type="Pfam" id="PF14033"/>
    </source>
</evidence>
<evidence type="ECO:0000256" key="1">
    <source>
        <dbReference type="SAM" id="MobiDB-lite"/>
    </source>
</evidence>
<dbReference type="EMBL" id="NHTK01001193">
    <property type="protein sequence ID" value="PPR02045.1"/>
    <property type="molecule type" value="Genomic_DNA"/>
</dbReference>
<proteinExistence type="predicted"/>
<dbReference type="InParanoid" id="A0A409YGE5"/>
<sequence>MAQHASCNMERRPWMIAFDDVVKAVLSLSSLSHKRSEGDYETEGETDDRSDSEGYSDSDTRAYQPDNSYSMKFQWLPCEVDISGVEARITSYINNLHPREKGLYKLVEKVIDASIPLWDVTLAPFRTGKACYYPRRVEYYTGRGCAKYDPDPANAPATEGPQQLSDEDDDQYEERRQQWIYETRLLVRPEPCSFKRRPSSSFNLRERYGHRGLQVIVKFANIVLTPEKPKYQGGLWHVEGQLNEHIAATSIYCYSCENITPSLLNFRQQVCTKDINEAGHSQEDDHEWLEIIFGCDDDGPGIQDIGRVETREGRLITFPNILQHRVKSFELADPTKPGHRKILALFLVDPNIKIISTAHVPCQSKEWWQETIIQEQTIFPDSAGLAQLPMELQSIIFDEVQEFPLDIEEAKSLRLDLMKERAMYAHAQDAAFHKNHFSLSEH</sequence>
<evidence type="ECO:0000313" key="3">
    <source>
        <dbReference type="EMBL" id="PPR02045.1"/>
    </source>
</evidence>
<dbReference type="InterPro" id="IPR049192">
    <property type="entry name" value="DUF4246_C"/>
</dbReference>
<gene>
    <name evidence="3" type="ORF">CVT24_011205</name>
</gene>
<dbReference type="PANTHER" id="PTHR33119">
    <property type="entry name" value="IFI3P"/>
    <property type="match status" value="1"/>
</dbReference>
<dbReference type="OrthoDB" id="415532at2759"/>
<dbReference type="Pfam" id="PF14033">
    <property type="entry name" value="DUF4246"/>
    <property type="match status" value="1"/>
</dbReference>
<reference evidence="3 4" key="1">
    <citation type="journal article" date="2018" name="Evol. Lett.">
        <title>Horizontal gene cluster transfer increased hallucinogenic mushroom diversity.</title>
        <authorList>
            <person name="Reynolds H.T."/>
            <person name="Vijayakumar V."/>
            <person name="Gluck-Thaler E."/>
            <person name="Korotkin H.B."/>
            <person name="Matheny P.B."/>
            <person name="Slot J.C."/>
        </authorList>
    </citation>
    <scope>NUCLEOTIDE SEQUENCE [LARGE SCALE GENOMIC DNA]</scope>
    <source>
        <strain evidence="3 4">2629</strain>
    </source>
</reference>
<feature type="domain" description="DUF4246" evidence="2">
    <location>
        <begin position="59"/>
        <end position="370"/>
    </location>
</feature>
<dbReference type="InterPro" id="IPR025340">
    <property type="entry name" value="DUF4246"/>
</dbReference>